<name>F7XV73_MIDMI</name>
<dbReference type="Gene3D" id="3.40.50.300">
    <property type="entry name" value="P-loop containing nucleotide triphosphate hydrolases"/>
    <property type="match status" value="1"/>
</dbReference>
<dbReference type="AlphaFoldDB" id="F7XV73"/>
<keyword evidence="7 9" id="KW-0472">Membrane</keyword>
<evidence type="ECO:0000256" key="8">
    <source>
        <dbReference type="ARBA" id="ARBA00024725"/>
    </source>
</evidence>
<comment type="function">
    <text evidence="8">Part of an ABC transporter complex. Transmembrane domains (TMD) form a pore in the inner membrane and the ATP-binding domain (NBD) is responsible for energy generation.</text>
</comment>
<keyword evidence="4" id="KW-0547">Nucleotide-binding</keyword>
<sequence>MTELYINKWLLHKSYFGINLFHNQNDNPDQRISEDINSFVNLTITLFLGLLSSVMTLASFLFMLWALSGDTKFQLFGLEINIHGYFVWIAVIYSIVGTLITYIVGKRLTVLDYLQEKKEANFRFALMRLRESAESIALYEGNRYEKSVFRNAIEEVVKNFNAIIAVTRNLKSWNSLYINISTILPIAAALPKFFAKEVHLGGLMQIHSAFIQVKLALSFLISSFSVIASYKAVISRLVEFNQHVEMWNNKIINSNLRLSYQGDRGIHLKNIELRLPNNKILLNNLTISFERGQSYLITGRNGSGKSTLIKLIKGIWPFANGKIELPEEPKLFFIPQKIYMPLGTLKGILAYPFEEIDEDLVKDLLKQFNIAYLENRLNDEEPWATNLSVGEQQKISILRAIIAGPKILIMDESTSALTEKDEELAFNLIKKFLPNTTIVSVGHRSSLRKYHSYEINLEGL</sequence>
<organism evidence="12 13">
    <name type="scientific">Midichloria mitochondrii (strain IricVA)</name>
    <dbReference type="NCBI Taxonomy" id="696127"/>
    <lineage>
        <taxon>Bacteria</taxon>
        <taxon>Pseudomonadati</taxon>
        <taxon>Pseudomonadota</taxon>
        <taxon>Alphaproteobacteria</taxon>
        <taxon>Rickettsiales</taxon>
        <taxon>Candidatus Midichloriaceae</taxon>
        <taxon>Candidatus Midichloria</taxon>
    </lineage>
</organism>
<evidence type="ECO:0000313" key="12">
    <source>
        <dbReference type="EMBL" id="AEI88572.1"/>
    </source>
</evidence>
<feature type="transmembrane region" description="Helical" evidence="9">
    <location>
        <begin position="176"/>
        <end position="195"/>
    </location>
</feature>
<dbReference type="GO" id="GO:0140359">
    <property type="term" value="F:ABC-type transporter activity"/>
    <property type="evidence" value="ECO:0007669"/>
    <property type="project" value="InterPro"/>
</dbReference>
<feature type="transmembrane region" description="Helical" evidence="9">
    <location>
        <begin position="39"/>
        <end position="65"/>
    </location>
</feature>
<dbReference type="PROSITE" id="PS50929">
    <property type="entry name" value="ABC_TM1F"/>
    <property type="match status" value="1"/>
</dbReference>
<dbReference type="InterPro" id="IPR003593">
    <property type="entry name" value="AAA+_ATPase"/>
</dbReference>
<dbReference type="InterPro" id="IPR011527">
    <property type="entry name" value="ABC1_TM_dom"/>
</dbReference>
<dbReference type="HOGENOM" id="CLU_007587_6_2_5"/>
<dbReference type="InterPro" id="IPR017871">
    <property type="entry name" value="ABC_transporter-like_CS"/>
</dbReference>
<feature type="domain" description="ABC transmembrane type-1" evidence="11">
    <location>
        <begin position="30"/>
        <end position="229"/>
    </location>
</feature>
<evidence type="ECO:0000256" key="3">
    <source>
        <dbReference type="ARBA" id="ARBA00022692"/>
    </source>
</evidence>
<evidence type="ECO:0000259" key="10">
    <source>
        <dbReference type="PROSITE" id="PS50893"/>
    </source>
</evidence>
<evidence type="ECO:0000256" key="4">
    <source>
        <dbReference type="ARBA" id="ARBA00022741"/>
    </source>
</evidence>
<keyword evidence="6 9" id="KW-1133">Transmembrane helix</keyword>
<comment type="subcellular location">
    <subcellularLocation>
        <location evidence="1">Cell membrane</location>
        <topology evidence="1">Multi-pass membrane protein</topology>
    </subcellularLocation>
</comment>
<dbReference type="Proteomes" id="UP000006639">
    <property type="component" value="Chromosome"/>
</dbReference>
<evidence type="ECO:0000256" key="9">
    <source>
        <dbReference type="SAM" id="Phobius"/>
    </source>
</evidence>
<dbReference type="CDD" id="cd03223">
    <property type="entry name" value="ABCD_peroxisomal_ALDP"/>
    <property type="match status" value="1"/>
</dbReference>
<keyword evidence="13" id="KW-1185">Reference proteome</keyword>
<keyword evidence="2" id="KW-0813">Transport</keyword>
<protein>
    <submittedName>
        <fullName evidence="12">ABC transporter</fullName>
    </submittedName>
</protein>
<proteinExistence type="predicted"/>
<dbReference type="InterPro" id="IPR050835">
    <property type="entry name" value="ABC_transporter_sub-D"/>
</dbReference>
<evidence type="ECO:0000256" key="1">
    <source>
        <dbReference type="ARBA" id="ARBA00004651"/>
    </source>
</evidence>
<reference evidence="12 13" key="1">
    <citation type="journal article" date="2011" name="Mol. Biol. Evol.">
        <title>Phylogenomic evidence for the presence of a flagellum and cbb3 oxidase in the free-living mitochondrial ancestor.</title>
        <authorList>
            <person name="Sassera D."/>
            <person name="Lo N."/>
            <person name="Epis S."/>
            <person name="D'Auria G."/>
            <person name="Montagna M."/>
            <person name="Comandatore F."/>
            <person name="Horner D."/>
            <person name="Pereto J."/>
            <person name="Luciano A.M."/>
            <person name="Franciosi F."/>
            <person name="Ferri E."/>
            <person name="Crotti E."/>
            <person name="Bazzocchi C."/>
            <person name="Daffonchio D."/>
            <person name="Sacchi L."/>
            <person name="Moya A."/>
            <person name="Latorre A."/>
            <person name="Bandi C."/>
        </authorList>
    </citation>
    <scope>NUCLEOTIDE SEQUENCE [LARGE SCALE GENOMIC DNA]</scope>
    <source>
        <strain evidence="12 13">IricVA</strain>
    </source>
</reference>
<dbReference type="PANTHER" id="PTHR11384:SF59">
    <property type="entry name" value="LYSOSOMAL COBALAMIN TRANSPORTER ABCD4"/>
    <property type="match status" value="1"/>
</dbReference>
<dbReference type="PANTHER" id="PTHR11384">
    <property type="entry name" value="ATP-BINDING CASSETTE, SUB-FAMILY D MEMBER"/>
    <property type="match status" value="1"/>
</dbReference>
<dbReference type="KEGG" id="mmn:midi_00256"/>
<dbReference type="SMART" id="SM00382">
    <property type="entry name" value="AAA"/>
    <property type="match status" value="1"/>
</dbReference>
<dbReference type="SUPFAM" id="SSF52540">
    <property type="entry name" value="P-loop containing nucleoside triphosphate hydrolases"/>
    <property type="match status" value="1"/>
</dbReference>
<gene>
    <name evidence="12" type="ordered locus">midi_00256</name>
</gene>
<evidence type="ECO:0000256" key="7">
    <source>
        <dbReference type="ARBA" id="ARBA00023136"/>
    </source>
</evidence>
<dbReference type="GO" id="GO:0005886">
    <property type="term" value="C:plasma membrane"/>
    <property type="evidence" value="ECO:0007669"/>
    <property type="project" value="UniProtKB-SubCell"/>
</dbReference>
<keyword evidence="3 9" id="KW-0812">Transmembrane</keyword>
<dbReference type="STRING" id="696127.midi_00256"/>
<dbReference type="InterPro" id="IPR003439">
    <property type="entry name" value="ABC_transporter-like_ATP-bd"/>
</dbReference>
<dbReference type="EMBL" id="CP002130">
    <property type="protein sequence ID" value="AEI88572.1"/>
    <property type="molecule type" value="Genomic_DNA"/>
</dbReference>
<evidence type="ECO:0000256" key="5">
    <source>
        <dbReference type="ARBA" id="ARBA00022840"/>
    </source>
</evidence>
<dbReference type="SUPFAM" id="SSF90123">
    <property type="entry name" value="ABC transporter transmembrane region"/>
    <property type="match status" value="1"/>
</dbReference>
<dbReference type="GO" id="GO:0016887">
    <property type="term" value="F:ATP hydrolysis activity"/>
    <property type="evidence" value="ECO:0007669"/>
    <property type="project" value="InterPro"/>
</dbReference>
<feature type="domain" description="ABC transporter" evidence="10">
    <location>
        <begin position="266"/>
        <end position="460"/>
    </location>
</feature>
<dbReference type="InterPro" id="IPR027417">
    <property type="entry name" value="P-loop_NTPase"/>
</dbReference>
<evidence type="ECO:0000256" key="6">
    <source>
        <dbReference type="ARBA" id="ARBA00022989"/>
    </source>
</evidence>
<dbReference type="GO" id="GO:0005524">
    <property type="term" value="F:ATP binding"/>
    <property type="evidence" value="ECO:0007669"/>
    <property type="project" value="UniProtKB-KW"/>
</dbReference>
<dbReference type="Pfam" id="PF06472">
    <property type="entry name" value="ABC_membrane_2"/>
    <property type="match status" value="1"/>
</dbReference>
<dbReference type="Pfam" id="PF00005">
    <property type="entry name" value="ABC_tran"/>
    <property type="match status" value="1"/>
</dbReference>
<evidence type="ECO:0000313" key="13">
    <source>
        <dbReference type="Proteomes" id="UP000006639"/>
    </source>
</evidence>
<keyword evidence="5" id="KW-0067">ATP-binding</keyword>
<dbReference type="PROSITE" id="PS50893">
    <property type="entry name" value="ABC_TRANSPORTER_2"/>
    <property type="match status" value="1"/>
</dbReference>
<dbReference type="Gene3D" id="1.20.1560.10">
    <property type="entry name" value="ABC transporter type 1, transmembrane domain"/>
    <property type="match status" value="1"/>
</dbReference>
<dbReference type="PROSITE" id="PS00211">
    <property type="entry name" value="ABC_TRANSPORTER_1"/>
    <property type="match status" value="1"/>
</dbReference>
<feature type="transmembrane region" description="Helical" evidence="9">
    <location>
        <begin position="85"/>
        <end position="105"/>
    </location>
</feature>
<evidence type="ECO:0000256" key="2">
    <source>
        <dbReference type="ARBA" id="ARBA00022448"/>
    </source>
</evidence>
<dbReference type="InterPro" id="IPR036640">
    <property type="entry name" value="ABC1_TM_sf"/>
</dbReference>
<feature type="transmembrane region" description="Helical" evidence="9">
    <location>
        <begin position="215"/>
        <end position="233"/>
    </location>
</feature>
<accession>F7XV73</accession>
<evidence type="ECO:0000259" key="11">
    <source>
        <dbReference type="PROSITE" id="PS50929"/>
    </source>
</evidence>